<dbReference type="EMBL" id="CP002859">
    <property type="protein sequence ID" value="AEI48633.1"/>
    <property type="molecule type" value="Genomic_DNA"/>
</dbReference>
<evidence type="ECO:0000259" key="1">
    <source>
        <dbReference type="Pfam" id="PF19573"/>
    </source>
</evidence>
<dbReference type="InterPro" id="IPR045743">
    <property type="entry name" value="DUF6089"/>
</dbReference>
<reference evidence="3" key="1">
    <citation type="submission" date="2011-06" db="EMBL/GenBank/DDBJ databases">
        <title>The complete genome of chromosome of Runella slithyformis DSM 19594.</title>
        <authorList>
            <consortium name="US DOE Joint Genome Institute (JGI-PGF)"/>
            <person name="Lucas S."/>
            <person name="Han J."/>
            <person name="Lapidus A."/>
            <person name="Bruce D."/>
            <person name="Goodwin L."/>
            <person name="Pitluck S."/>
            <person name="Peters L."/>
            <person name="Kyrpides N."/>
            <person name="Mavromatis K."/>
            <person name="Ivanova N."/>
            <person name="Ovchinnikova G."/>
            <person name="Zhang X."/>
            <person name="Misra M."/>
            <person name="Detter J.C."/>
            <person name="Tapia R."/>
            <person name="Han C."/>
            <person name="Land M."/>
            <person name="Hauser L."/>
            <person name="Markowitz V."/>
            <person name="Cheng J.-F."/>
            <person name="Hugenholtz P."/>
            <person name="Woyke T."/>
            <person name="Wu D."/>
            <person name="Tindall B."/>
            <person name="Faehrich R."/>
            <person name="Brambilla E."/>
            <person name="Klenk H.-P."/>
            <person name="Eisen J.A."/>
        </authorList>
    </citation>
    <scope>NUCLEOTIDE SEQUENCE [LARGE SCALE GENOMIC DNA]</scope>
    <source>
        <strain evidence="3">ATCC 29530 / DSM 19594 / LMG 11500 / NCIMB 11436 / LSU 4</strain>
    </source>
</reference>
<evidence type="ECO:0000313" key="2">
    <source>
        <dbReference type="EMBL" id="AEI48633.1"/>
    </source>
</evidence>
<evidence type="ECO:0000313" key="3">
    <source>
        <dbReference type="Proteomes" id="UP000000493"/>
    </source>
</evidence>
<dbReference type="InterPro" id="IPR011250">
    <property type="entry name" value="OMP/PagP_B-barrel"/>
</dbReference>
<name>A0A7U4E5M7_RUNSL</name>
<dbReference type="SUPFAM" id="SSF56925">
    <property type="entry name" value="OMPA-like"/>
    <property type="match status" value="1"/>
</dbReference>
<sequence>MNSKNPLFLIGFLLGAFCLQVKAQRITIGAGLGGFNYKGDMAPAFTPRNYLPGGNAFFRYNLSQAVSLRAGGTLGMVGARDSRSPDPFNQARNASFRSTVIEGSLITEYNFLNYSQKRKARNWTPYLFGGVGFYKFMPRTKTSDYKTAQMNIPFGAGVKWEFKRPWSLEFEFGTRKLFTDYLDDLGGNVPINQKIQLGNPTTKDMYYYTSITLSYTFYTIICPPGFSNDY</sequence>
<dbReference type="AlphaFoldDB" id="A0A7U4E5M7"/>
<organism evidence="2 3">
    <name type="scientific">Runella slithyformis (strain ATCC 29530 / DSM 19594 / LMG 11500 / NCIMB 11436 / LSU 4)</name>
    <dbReference type="NCBI Taxonomy" id="761193"/>
    <lineage>
        <taxon>Bacteria</taxon>
        <taxon>Pseudomonadati</taxon>
        <taxon>Bacteroidota</taxon>
        <taxon>Cytophagia</taxon>
        <taxon>Cytophagales</taxon>
        <taxon>Spirosomataceae</taxon>
        <taxon>Runella</taxon>
    </lineage>
</organism>
<accession>A0A7U4E5M7</accession>
<dbReference type="KEGG" id="rsi:Runsl_2221"/>
<dbReference type="Gene3D" id="2.40.160.20">
    <property type="match status" value="1"/>
</dbReference>
<proteinExistence type="predicted"/>
<keyword evidence="3" id="KW-1185">Reference proteome</keyword>
<gene>
    <name evidence="2" type="ordered locus">Runsl_2221</name>
</gene>
<feature type="domain" description="DUF6089" evidence="1">
    <location>
        <begin position="17"/>
        <end position="219"/>
    </location>
</feature>
<protein>
    <recommendedName>
        <fullName evidence="1">DUF6089 domain-containing protein</fullName>
    </recommendedName>
</protein>
<dbReference type="Proteomes" id="UP000000493">
    <property type="component" value="Chromosome"/>
</dbReference>
<dbReference type="Pfam" id="PF19573">
    <property type="entry name" value="DUF6089"/>
    <property type="match status" value="1"/>
</dbReference>
<reference evidence="2 3" key="2">
    <citation type="journal article" date="2012" name="Stand. Genomic Sci.">
        <title>Complete genome sequence of the aquatic bacterium Runella slithyformis type strain (LSU 4(T)).</title>
        <authorList>
            <person name="Copeland A."/>
            <person name="Zhang X."/>
            <person name="Misra M."/>
            <person name="Lapidus A."/>
            <person name="Nolan M."/>
            <person name="Lucas S."/>
            <person name="Deshpande S."/>
            <person name="Cheng J.F."/>
            <person name="Tapia R."/>
            <person name="Goodwin L.A."/>
            <person name="Pitluck S."/>
            <person name="Liolios K."/>
            <person name="Pagani I."/>
            <person name="Ivanova N."/>
            <person name="Mikhailova N."/>
            <person name="Pati A."/>
            <person name="Chen A."/>
            <person name="Palaniappan K."/>
            <person name="Land M."/>
            <person name="Hauser L."/>
            <person name="Pan C."/>
            <person name="Jeffries C.D."/>
            <person name="Detter J.C."/>
            <person name="Brambilla E.M."/>
            <person name="Rohde M."/>
            <person name="Djao O.D."/>
            <person name="Goker M."/>
            <person name="Sikorski J."/>
            <person name="Tindall B.J."/>
            <person name="Woyke T."/>
            <person name="Bristow J."/>
            <person name="Eisen J.A."/>
            <person name="Markowitz V."/>
            <person name="Hugenholtz P."/>
            <person name="Kyrpides N.C."/>
            <person name="Klenk H.P."/>
            <person name="Mavromatis K."/>
        </authorList>
    </citation>
    <scope>NUCLEOTIDE SEQUENCE [LARGE SCALE GENOMIC DNA]</scope>
    <source>
        <strain evidence="3">ATCC 29530 / DSM 19594 / LMG 11500 / NCIMB 11436 / LSU 4</strain>
    </source>
</reference>